<keyword evidence="4 7" id="KW-0686">Riboflavin biosynthesis</keyword>
<dbReference type="OrthoDB" id="7610at2157"/>
<keyword evidence="9" id="KW-1185">Reference proteome</keyword>
<dbReference type="GeneID" id="5562376"/>
<evidence type="ECO:0000256" key="3">
    <source>
        <dbReference type="ARBA" id="ARBA00012664"/>
    </source>
</evidence>
<dbReference type="eggNOG" id="arCOG01323">
    <property type="taxonomic scope" value="Archaea"/>
</dbReference>
<dbReference type="GO" id="GO:0009231">
    <property type="term" value="P:riboflavin biosynthetic process"/>
    <property type="evidence" value="ECO:0007669"/>
    <property type="project" value="UniProtKB-UniRule"/>
</dbReference>
<dbReference type="CDD" id="cd09211">
    <property type="entry name" value="Lumazine_synthase_archaeal"/>
    <property type="match status" value="1"/>
</dbReference>
<evidence type="ECO:0000256" key="6">
    <source>
        <dbReference type="ARBA" id="ARBA00048785"/>
    </source>
</evidence>
<sequence length="139" mass="15176">MRLGIVVSEFNYDITRLMLEKALDHAKFLGVEEVLVLKVPGSFEAPLAAKRLLEEGCDAVAVLGAVIKGETDHDQVVAHQVARKLMDLSLEYGKPVTLGVIGPGATREQAAERIEEYARRAVEAAVKAWKRLNEGPQLA</sequence>
<dbReference type="InterPro" id="IPR036467">
    <property type="entry name" value="LS/RS_sf"/>
</dbReference>
<dbReference type="SUPFAM" id="SSF52121">
    <property type="entry name" value="Lumazine synthase"/>
    <property type="match status" value="1"/>
</dbReference>
<dbReference type="FunFam" id="3.40.50.960:FF:000003">
    <property type="entry name" value="6,7-dimethyl-8-ribityllumazine synthase"/>
    <property type="match status" value="1"/>
</dbReference>
<evidence type="ECO:0000256" key="2">
    <source>
        <dbReference type="ARBA" id="ARBA00007424"/>
    </source>
</evidence>
<dbReference type="InterPro" id="IPR034964">
    <property type="entry name" value="LS"/>
</dbReference>
<dbReference type="EC" id="2.5.1.78" evidence="3 7"/>
<evidence type="ECO:0000256" key="5">
    <source>
        <dbReference type="ARBA" id="ARBA00022679"/>
    </source>
</evidence>
<dbReference type="Pfam" id="PF00885">
    <property type="entry name" value="DMRL_synthase"/>
    <property type="match status" value="1"/>
</dbReference>
<evidence type="ECO:0000256" key="7">
    <source>
        <dbReference type="HAMAP-Rule" id="MF_00178"/>
    </source>
</evidence>
<feature type="binding site" evidence="7">
    <location>
        <begin position="65"/>
        <end position="67"/>
    </location>
    <ligand>
        <name>5-amino-6-(D-ribitylamino)uracil</name>
        <dbReference type="ChEBI" id="CHEBI:15934"/>
    </ligand>
</feature>
<feature type="binding site" evidence="7">
    <location>
        <position position="98"/>
    </location>
    <ligand>
        <name>5-amino-6-(D-ribitylamino)uracil</name>
        <dbReference type="ChEBI" id="CHEBI:15934"/>
    </ligand>
</feature>
<dbReference type="Gene3D" id="3.40.50.960">
    <property type="entry name" value="Lumazine/riboflavin synthase"/>
    <property type="match status" value="1"/>
</dbReference>
<dbReference type="UniPathway" id="UPA00275">
    <property type="reaction ID" value="UER00404"/>
</dbReference>
<feature type="binding site" evidence="7">
    <location>
        <position position="10"/>
    </location>
    <ligand>
        <name>5-amino-6-(D-ribitylamino)uracil</name>
        <dbReference type="ChEBI" id="CHEBI:15934"/>
    </ligand>
</feature>
<evidence type="ECO:0000313" key="9">
    <source>
        <dbReference type="Proteomes" id="UP000000262"/>
    </source>
</evidence>
<dbReference type="STRING" id="453591.Igni_0936"/>
<dbReference type="Proteomes" id="UP000000262">
    <property type="component" value="Chromosome"/>
</dbReference>
<comment type="catalytic activity">
    <reaction evidence="6 7">
        <text>(2S)-2-hydroxy-3-oxobutyl phosphate + 5-amino-6-(D-ribitylamino)uracil = 6,7-dimethyl-8-(1-D-ribityl)lumazine + phosphate + 2 H2O + H(+)</text>
        <dbReference type="Rhea" id="RHEA:26152"/>
        <dbReference type="ChEBI" id="CHEBI:15377"/>
        <dbReference type="ChEBI" id="CHEBI:15378"/>
        <dbReference type="ChEBI" id="CHEBI:15934"/>
        <dbReference type="ChEBI" id="CHEBI:43474"/>
        <dbReference type="ChEBI" id="CHEBI:58201"/>
        <dbReference type="ChEBI" id="CHEBI:58830"/>
        <dbReference type="EC" id="2.5.1.78"/>
    </reaction>
</comment>
<dbReference type="KEGG" id="iho:Igni_0936"/>
<dbReference type="EMBL" id="CP000816">
    <property type="protein sequence ID" value="ABU82116.1"/>
    <property type="molecule type" value="Genomic_DNA"/>
</dbReference>
<dbReference type="HAMAP" id="MF_00178">
    <property type="entry name" value="Lumazine_synth"/>
    <property type="match status" value="1"/>
</dbReference>
<proteinExistence type="inferred from homology"/>
<protein>
    <recommendedName>
        <fullName evidence="3 7">6,7-dimethyl-8-ribityllumazine synthase</fullName>
        <shortName evidence="7">DMRL synthase</shortName>
        <shortName evidence="7">LS</shortName>
        <shortName evidence="7">Lumazine synthase</shortName>
        <ecNumber evidence="3 7">2.5.1.78</ecNumber>
    </recommendedName>
</protein>
<organism evidence="8 9">
    <name type="scientific">Ignicoccus hospitalis (strain KIN4/I / DSM 18386 / JCM 14125)</name>
    <dbReference type="NCBI Taxonomy" id="453591"/>
    <lineage>
        <taxon>Archaea</taxon>
        <taxon>Thermoproteota</taxon>
        <taxon>Thermoprotei</taxon>
        <taxon>Desulfurococcales</taxon>
        <taxon>Desulfurococcaceae</taxon>
        <taxon>Ignicoccus</taxon>
    </lineage>
</organism>
<feature type="binding site" evidence="7">
    <location>
        <begin position="70"/>
        <end position="71"/>
    </location>
    <ligand>
        <name>(2S)-2-hydroxy-3-oxobutyl phosphate</name>
        <dbReference type="ChEBI" id="CHEBI:58830"/>
    </ligand>
</feature>
<dbReference type="PANTHER" id="PTHR21058:SF0">
    <property type="entry name" value="6,7-DIMETHYL-8-RIBITYLLUMAZINE SYNTHASE"/>
    <property type="match status" value="1"/>
</dbReference>
<feature type="binding site" evidence="7">
    <location>
        <begin position="42"/>
        <end position="44"/>
    </location>
    <ligand>
        <name>5-amino-6-(D-ribitylamino)uracil</name>
        <dbReference type="ChEBI" id="CHEBI:15934"/>
    </ligand>
</feature>
<comment type="pathway">
    <text evidence="1 7">Cofactor biosynthesis; riboflavin biosynthesis; riboflavin from 2-hydroxy-3-oxobutyl phosphate and 5-amino-6-(D-ribitylamino)uracil: step 1/2.</text>
</comment>
<dbReference type="HOGENOM" id="CLU_089358_3_1_2"/>
<feature type="binding site" evidence="7">
    <location>
        <position position="113"/>
    </location>
    <ligand>
        <name>(2S)-2-hydroxy-3-oxobutyl phosphate</name>
        <dbReference type="ChEBI" id="CHEBI:58830"/>
    </ligand>
</feature>
<dbReference type="GO" id="GO:0000906">
    <property type="term" value="F:6,7-dimethyl-8-ribityllumazine synthase activity"/>
    <property type="evidence" value="ECO:0007669"/>
    <property type="project" value="UniProtKB-UniRule"/>
</dbReference>
<dbReference type="NCBIfam" id="TIGR00114">
    <property type="entry name" value="lumazine-synth"/>
    <property type="match status" value="1"/>
</dbReference>
<comment type="similarity">
    <text evidence="2 7">Belongs to the DMRL synthase family.</text>
</comment>
<dbReference type="PhylomeDB" id="A8AB14"/>
<dbReference type="PANTHER" id="PTHR21058">
    <property type="entry name" value="6,7-DIMETHYL-8-RIBITYLLUMAZINE SYNTHASE DMRL SYNTHASE LUMAZINE SYNTHASE"/>
    <property type="match status" value="1"/>
</dbReference>
<evidence type="ECO:0000256" key="4">
    <source>
        <dbReference type="ARBA" id="ARBA00022619"/>
    </source>
</evidence>
<evidence type="ECO:0000313" key="8">
    <source>
        <dbReference type="EMBL" id="ABU82116.1"/>
    </source>
</evidence>
<reference evidence="8 9" key="1">
    <citation type="journal article" date="2008" name="Genome Biol.">
        <title>A genomic analysis of the archaeal system Ignicoccus hospitalis-Nanoarchaeum equitans.</title>
        <authorList>
            <person name="Podar M."/>
            <person name="Anderson I."/>
            <person name="Makarova K.S."/>
            <person name="Elkins J.G."/>
            <person name="Ivanova N."/>
            <person name="Wall M.A."/>
            <person name="Lykidis A."/>
            <person name="Mavromatis K."/>
            <person name="Sun H."/>
            <person name="Hudson M.E."/>
            <person name="Chen W."/>
            <person name="Deciu C."/>
            <person name="Hutchison D."/>
            <person name="Eads J.R."/>
            <person name="Anderson A."/>
            <person name="Fernandes F."/>
            <person name="Szeto E."/>
            <person name="Lapidus A."/>
            <person name="Kyrpides N.C."/>
            <person name="Saier M.H.Jr."/>
            <person name="Richardson P.M."/>
            <person name="Rachel R."/>
            <person name="Huber H."/>
            <person name="Eisen J.A."/>
            <person name="Koonin E.V."/>
            <person name="Keller M."/>
            <person name="Stetter K.O."/>
        </authorList>
    </citation>
    <scope>NUCLEOTIDE SEQUENCE [LARGE SCALE GENOMIC DNA]</scope>
    <source>
        <strain evidence="9">KIN4/I / DSM 18386 / JCM 14125</strain>
    </source>
</reference>
<feature type="active site" description="Proton donor" evidence="7">
    <location>
        <position position="73"/>
    </location>
</feature>
<dbReference type="GO" id="GO:0009349">
    <property type="term" value="C:riboflavin synthase complex"/>
    <property type="evidence" value="ECO:0007669"/>
    <property type="project" value="UniProtKB-UniRule"/>
</dbReference>
<dbReference type="RefSeq" id="WP_012123080.1">
    <property type="nucleotide sequence ID" value="NC_009776.1"/>
</dbReference>
<dbReference type="InterPro" id="IPR002180">
    <property type="entry name" value="LS/RS"/>
</dbReference>
<keyword evidence="5 7" id="KW-0808">Transferase</keyword>
<name>A8AB14_IGNH4</name>
<accession>A8AB14</accession>
<comment type="function">
    <text evidence="7">Catalyzes the formation of 6,7-dimethyl-8-ribityllumazine by condensation of 5-amino-6-(D-ribitylamino)uracil with 3,4-dihydroxy-2-butanone 4-phosphate. This is the penultimate step in the biosynthesis of riboflavin.</text>
</comment>
<evidence type="ECO:0000256" key="1">
    <source>
        <dbReference type="ARBA" id="ARBA00004917"/>
    </source>
</evidence>
<dbReference type="AlphaFoldDB" id="A8AB14"/>
<gene>
    <name evidence="7" type="primary">ribH</name>
    <name evidence="8" type="ordered locus">Igni_0936</name>
</gene>